<dbReference type="PANTHER" id="PTHR37820:SF1">
    <property type="entry name" value="CELL DIVISION PROTEIN FTSQ"/>
    <property type="match status" value="1"/>
</dbReference>
<evidence type="ECO:0000256" key="5">
    <source>
        <dbReference type="ARBA" id="ARBA00022989"/>
    </source>
</evidence>
<reference evidence="11" key="1">
    <citation type="journal article" date="2019" name="Int. J. Syst. Evol. Microbiol.">
        <title>The Global Catalogue of Microorganisms (GCM) 10K type strain sequencing project: providing services to taxonomists for standard genome sequencing and annotation.</title>
        <authorList>
            <consortium name="The Broad Institute Genomics Platform"/>
            <consortium name="The Broad Institute Genome Sequencing Center for Infectious Disease"/>
            <person name="Wu L."/>
            <person name="Ma J."/>
        </authorList>
    </citation>
    <scope>NUCLEOTIDE SEQUENCE [LARGE SCALE GENOMIC DNA]</scope>
    <source>
        <strain evidence="11">JCM 17687</strain>
    </source>
</reference>
<dbReference type="Proteomes" id="UP001500427">
    <property type="component" value="Unassembled WGS sequence"/>
</dbReference>
<dbReference type="InterPro" id="IPR034746">
    <property type="entry name" value="POTRA"/>
</dbReference>
<feature type="transmembrane region" description="Helical" evidence="8">
    <location>
        <begin position="37"/>
        <end position="57"/>
    </location>
</feature>
<accession>A0ABP9JIB3</accession>
<keyword evidence="5 8" id="KW-1133">Transmembrane helix</keyword>
<keyword evidence="4 8" id="KW-0812">Transmembrane</keyword>
<keyword evidence="3" id="KW-0132">Cell division</keyword>
<dbReference type="Pfam" id="PF08478">
    <property type="entry name" value="POTRA_1"/>
    <property type="match status" value="1"/>
</dbReference>
<dbReference type="PANTHER" id="PTHR37820">
    <property type="entry name" value="CELL DIVISION PROTEIN DIVIB"/>
    <property type="match status" value="1"/>
</dbReference>
<evidence type="ECO:0000256" key="7">
    <source>
        <dbReference type="ARBA" id="ARBA00023306"/>
    </source>
</evidence>
<keyword evidence="7" id="KW-0131">Cell cycle</keyword>
<evidence type="ECO:0000256" key="4">
    <source>
        <dbReference type="ARBA" id="ARBA00022692"/>
    </source>
</evidence>
<name>A0ABP9JIB3_9MICO</name>
<keyword evidence="2" id="KW-1003">Cell membrane</keyword>
<protein>
    <recommendedName>
        <fullName evidence="9">POTRA domain-containing protein</fullName>
    </recommendedName>
</protein>
<evidence type="ECO:0000256" key="3">
    <source>
        <dbReference type="ARBA" id="ARBA00022618"/>
    </source>
</evidence>
<evidence type="ECO:0000256" key="1">
    <source>
        <dbReference type="ARBA" id="ARBA00004370"/>
    </source>
</evidence>
<dbReference type="RefSeq" id="WP_345508568.1">
    <property type="nucleotide sequence ID" value="NZ_BAABIW010000020.1"/>
</dbReference>
<evidence type="ECO:0000256" key="8">
    <source>
        <dbReference type="SAM" id="Phobius"/>
    </source>
</evidence>
<feature type="domain" description="POTRA" evidence="9">
    <location>
        <begin position="62"/>
        <end position="130"/>
    </location>
</feature>
<evidence type="ECO:0000259" key="9">
    <source>
        <dbReference type="PROSITE" id="PS51779"/>
    </source>
</evidence>
<gene>
    <name evidence="10" type="ORF">GCM10023258_32630</name>
</gene>
<dbReference type="InterPro" id="IPR013685">
    <property type="entry name" value="POTRA_FtsQ_type"/>
</dbReference>
<keyword evidence="6 8" id="KW-0472">Membrane</keyword>
<proteinExistence type="predicted"/>
<evidence type="ECO:0000313" key="11">
    <source>
        <dbReference type="Proteomes" id="UP001500427"/>
    </source>
</evidence>
<evidence type="ECO:0000313" key="10">
    <source>
        <dbReference type="EMBL" id="GAA5033073.1"/>
    </source>
</evidence>
<dbReference type="InterPro" id="IPR050487">
    <property type="entry name" value="FtsQ_DivIB"/>
</dbReference>
<sequence length="258" mass="27017">MTIERGTSRRRVAGTGLASSRARFERRAAAVRRRSRLLAWLLVGVLLLAGLLAWLGWFSGVLTVSVVEVRGVPAASAAQVRSVARVPLGEPLLRVDTDEVLARLVADRAWHSVTVTRSLPDTVVIELTPRVAVLAVRNPRGEVDVVDRDGFAFRTVAAAPAGVPLVSSGAAQVTGAGVAAALSALGSLEPSLRGDVADVSVSTADQVSFTVKAKGEKRKTVVWGGAADGQRKADLVRLLLPEPGSTIDVSVPTSPVTR</sequence>
<dbReference type="EMBL" id="BAABIW010000020">
    <property type="protein sequence ID" value="GAA5033073.1"/>
    <property type="molecule type" value="Genomic_DNA"/>
</dbReference>
<comment type="subcellular location">
    <subcellularLocation>
        <location evidence="1">Membrane</location>
    </subcellularLocation>
</comment>
<evidence type="ECO:0000256" key="6">
    <source>
        <dbReference type="ARBA" id="ARBA00023136"/>
    </source>
</evidence>
<comment type="caution">
    <text evidence="10">The sequence shown here is derived from an EMBL/GenBank/DDBJ whole genome shotgun (WGS) entry which is preliminary data.</text>
</comment>
<keyword evidence="11" id="KW-1185">Reference proteome</keyword>
<organism evidence="10 11">
    <name type="scientific">Terrabacter aeriphilus</name>
    <dbReference type="NCBI Taxonomy" id="515662"/>
    <lineage>
        <taxon>Bacteria</taxon>
        <taxon>Bacillati</taxon>
        <taxon>Actinomycetota</taxon>
        <taxon>Actinomycetes</taxon>
        <taxon>Micrococcales</taxon>
        <taxon>Intrasporangiaceae</taxon>
        <taxon>Terrabacter</taxon>
    </lineage>
</organism>
<evidence type="ECO:0000256" key="2">
    <source>
        <dbReference type="ARBA" id="ARBA00022475"/>
    </source>
</evidence>
<dbReference type="Gene3D" id="3.10.20.310">
    <property type="entry name" value="membrane protein fhac"/>
    <property type="match status" value="1"/>
</dbReference>
<dbReference type="PROSITE" id="PS51779">
    <property type="entry name" value="POTRA"/>
    <property type="match status" value="1"/>
</dbReference>